<evidence type="ECO:0000313" key="8">
    <source>
        <dbReference type="EMBL" id="GAC49376.1"/>
    </source>
</evidence>
<dbReference type="AlphaFoldDB" id="L7KLJ8"/>
<feature type="binding site" evidence="6">
    <location>
        <position position="176"/>
    </location>
    <ligand>
        <name>FMN</name>
        <dbReference type="ChEBI" id="CHEBI:58210"/>
    </ligand>
</feature>
<evidence type="ECO:0000313" key="9">
    <source>
        <dbReference type="Proteomes" id="UP000010988"/>
    </source>
</evidence>
<keyword evidence="2 6" id="KW-0288">FMN</keyword>
<evidence type="ECO:0000256" key="3">
    <source>
        <dbReference type="ARBA" id="ARBA00023002"/>
    </source>
</evidence>
<evidence type="ECO:0000256" key="4">
    <source>
        <dbReference type="ARBA" id="ARBA00023033"/>
    </source>
</evidence>
<dbReference type="Pfam" id="PF00296">
    <property type="entry name" value="Bac_luciferase"/>
    <property type="match status" value="1"/>
</dbReference>
<dbReference type="eggNOG" id="COG2141">
    <property type="taxonomic scope" value="Bacteria"/>
</dbReference>
<evidence type="ECO:0000256" key="2">
    <source>
        <dbReference type="ARBA" id="ARBA00022643"/>
    </source>
</evidence>
<proteinExistence type="inferred from homology"/>
<evidence type="ECO:0000256" key="1">
    <source>
        <dbReference type="ARBA" id="ARBA00022630"/>
    </source>
</evidence>
<dbReference type="Gene3D" id="3.20.20.30">
    <property type="entry name" value="Luciferase-like domain"/>
    <property type="match status" value="1"/>
</dbReference>
<dbReference type="RefSeq" id="WP_005175493.1">
    <property type="nucleotide sequence ID" value="NZ_BANR01000012.1"/>
</dbReference>
<comment type="caution">
    <text evidence="8">The sequence shown here is derived from an EMBL/GenBank/DDBJ whole genome shotgun (WGS) entry which is preliminary data.</text>
</comment>
<protein>
    <submittedName>
        <fullName evidence="8">Putative FMNH2-dependent monooxygenase</fullName>
    </submittedName>
</protein>
<feature type="binding site" evidence="6">
    <location>
        <position position="248"/>
    </location>
    <ligand>
        <name>FMN</name>
        <dbReference type="ChEBI" id="CHEBI:58210"/>
    </ligand>
</feature>
<keyword evidence="3" id="KW-0560">Oxidoreductase</keyword>
<organism evidence="8 9">
    <name type="scientific">Gordonia aichiensis NBRC 108223</name>
    <dbReference type="NCBI Taxonomy" id="1220583"/>
    <lineage>
        <taxon>Bacteria</taxon>
        <taxon>Bacillati</taxon>
        <taxon>Actinomycetota</taxon>
        <taxon>Actinomycetes</taxon>
        <taxon>Mycobacteriales</taxon>
        <taxon>Gordoniaceae</taxon>
        <taxon>Gordonia</taxon>
    </lineage>
</organism>
<dbReference type="GO" id="GO:0016705">
    <property type="term" value="F:oxidoreductase activity, acting on paired donors, with incorporation or reduction of molecular oxygen"/>
    <property type="evidence" value="ECO:0007669"/>
    <property type="project" value="InterPro"/>
</dbReference>
<dbReference type="EMBL" id="BANR01000012">
    <property type="protein sequence ID" value="GAC49376.1"/>
    <property type="molecule type" value="Genomic_DNA"/>
</dbReference>
<dbReference type="STRING" id="1220583.GOACH_12_00280"/>
<feature type="binding site" evidence="6">
    <location>
        <position position="76"/>
    </location>
    <ligand>
        <name>FMN</name>
        <dbReference type="ChEBI" id="CHEBI:58210"/>
    </ligand>
</feature>
<evidence type="ECO:0000256" key="6">
    <source>
        <dbReference type="PIRSR" id="PIRSR000337-1"/>
    </source>
</evidence>
<dbReference type="PANTHER" id="PTHR30011">
    <property type="entry name" value="ALKANESULFONATE MONOOXYGENASE-RELATED"/>
    <property type="match status" value="1"/>
</dbReference>
<dbReference type="SUPFAM" id="SSF51679">
    <property type="entry name" value="Bacterial luciferase-like"/>
    <property type="match status" value="1"/>
</dbReference>
<reference evidence="8 9" key="1">
    <citation type="submission" date="2012-12" db="EMBL/GenBank/DDBJ databases">
        <title>Whole genome shotgun sequence of Gordonia aichiensis NBRC 108223.</title>
        <authorList>
            <person name="Isaki-Nakamura S."/>
            <person name="Hosoyama A."/>
            <person name="Tsuchikane K."/>
            <person name="Ando Y."/>
            <person name="Baba S."/>
            <person name="Ohji S."/>
            <person name="Hamada M."/>
            <person name="Tamura T."/>
            <person name="Yamazoe A."/>
            <person name="Yamazaki S."/>
            <person name="Fujita N."/>
        </authorList>
    </citation>
    <scope>NUCLEOTIDE SEQUENCE [LARGE SCALE GENOMIC DNA]</scope>
    <source>
        <strain evidence="8 9">NBRC 108223</strain>
    </source>
</reference>
<comment type="similarity">
    <text evidence="5">Belongs to the NtaA/SnaA/DszA monooxygenase family.</text>
</comment>
<feature type="binding site" evidence="6">
    <location>
        <position position="172"/>
    </location>
    <ligand>
        <name>FMN</name>
        <dbReference type="ChEBI" id="CHEBI:58210"/>
    </ligand>
</feature>
<keyword evidence="1 6" id="KW-0285">Flavoprotein</keyword>
<dbReference type="GO" id="GO:0004497">
    <property type="term" value="F:monooxygenase activity"/>
    <property type="evidence" value="ECO:0007669"/>
    <property type="project" value="UniProtKB-KW"/>
</dbReference>
<gene>
    <name evidence="8" type="ORF">GOACH_12_00280</name>
</gene>
<keyword evidence="9" id="KW-1185">Reference proteome</keyword>
<evidence type="ECO:0000259" key="7">
    <source>
        <dbReference type="Pfam" id="PF00296"/>
    </source>
</evidence>
<dbReference type="InterPro" id="IPR016215">
    <property type="entry name" value="NTA_MOA"/>
</dbReference>
<name>L7KLJ8_9ACTN</name>
<accession>L7KLJ8</accession>
<dbReference type="InterPro" id="IPR051260">
    <property type="entry name" value="Diverse_substr_monoxygenases"/>
</dbReference>
<feature type="binding site" evidence="6">
    <location>
        <position position="122"/>
    </location>
    <ligand>
        <name>FMN</name>
        <dbReference type="ChEBI" id="CHEBI:58210"/>
    </ligand>
</feature>
<evidence type="ECO:0000256" key="5">
    <source>
        <dbReference type="ARBA" id="ARBA00033748"/>
    </source>
</evidence>
<dbReference type="PIRSF" id="PIRSF000337">
    <property type="entry name" value="NTA_MOA"/>
    <property type="match status" value="1"/>
</dbReference>
<dbReference type="InterPro" id="IPR011251">
    <property type="entry name" value="Luciferase-like_dom"/>
</dbReference>
<dbReference type="NCBIfam" id="TIGR03860">
    <property type="entry name" value="FMN_nitrolo"/>
    <property type="match status" value="1"/>
</dbReference>
<dbReference type="InterPro" id="IPR036661">
    <property type="entry name" value="Luciferase-like_sf"/>
</dbReference>
<keyword evidence="4 8" id="KW-0503">Monooxygenase</keyword>
<dbReference type="Proteomes" id="UP000010988">
    <property type="component" value="Unassembled WGS sequence"/>
</dbReference>
<sequence length="504" mass="54811">MSDSHSPFAPNATNSPSTTRRAIRFNAFDMNCVAHQSPGLWRHPADRSWDYNTLDYWVGLARLLETGGFDGLFIADVLGTYDVYAGTDEAAIRQGAQIPVNDPLLLVSAMAYATEHLGFGITTGTGFEHPYPFARRLSTLDHLTNGRIGWNVVTGYLPSAARNLGDDDQLAHDDRYDHADEYLTVLYKLWEGSWERDAVRRDRSSGVFADPSKVHHIGHRGERFTVPGIHLSEPSPQGSPVIYQAGASPRGRRFAAQNAEAIFVGAPTKKILRDTVARIRDELVLAGRDPYDARIYTLLTIITDATPEAARAKAQEYQRFASDEGSLVFMSGWMGIDLASYDLDEPIGNVESNAIQSAVAAFQQASDTGEAWRVRDIAAWGGIGGMGPVLIGSGDEVAQALLDWTAETDVDGFNLAYAVTPGTFSDVITHVVPALERRGAYRREYVPGTLRHKLFGRGDLLPDTHRGASYRVGGVGSTIDDSVRGVAVRDLADKVTATGGAARS</sequence>
<dbReference type="PANTHER" id="PTHR30011:SF16">
    <property type="entry name" value="C2H2 FINGER DOMAIN TRANSCRIPTION FACTOR (EUROFUNG)-RELATED"/>
    <property type="match status" value="1"/>
</dbReference>
<feature type="domain" description="Luciferase-like" evidence="7">
    <location>
        <begin position="44"/>
        <end position="404"/>
    </location>
</feature>